<dbReference type="Proteomes" id="UP000760545">
    <property type="component" value="Unassembled WGS sequence"/>
</dbReference>
<dbReference type="EMBL" id="JAAVJS010000002">
    <property type="protein sequence ID" value="NJX14169.1"/>
    <property type="molecule type" value="Genomic_DNA"/>
</dbReference>
<keyword evidence="3" id="KW-1185">Reference proteome</keyword>
<protein>
    <submittedName>
        <fullName evidence="2">DUF2807 domain-containing protein</fullName>
    </submittedName>
</protein>
<dbReference type="Gene3D" id="2.160.20.120">
    <property type="match status" value="1"/>
</dbReference>
<name>A0ABX1D769_9FLAO</name>
<comment type="caution">
    <text evidence="2">The sequence shown here is derived from an EMBL/GenBank/DDBJ whole genome shotgun (WGS) entry which is preliminary data.</text>
</comment>
<reference evidence="2 3" key="1">
    <citation type="submission" date="2020-03" db="EMBL/GenBank/DDBJ databases">
        <title>Tamlana sp. nov, isolated from XXX.</title>
        <authorList>
            <person name="Cao W.R."/>
        </authorList>
    </citation>
    <scope>NUCLEOTIDE SEQUENCE [LARGE SCALE GENOMIC DNA]</scope>
    <source>
        <strain evidence="2 3">HST1-43</strain>
    </source>
</reference>
<evidence type="ECO:0000313" key="3">
    <source>
        <dbReference type="Proteomes" id="UP000760545"/>
    </source>
</evidence>
<accession>A0ABX1D769</accession>
<feature type="domain" description="Putative auto-transporter adhesin head GIN" evidence="1">
    <location>
        <begin position="28"/>
        <end position="207"/>
    </location>
</feature>
<dbReference type="InterPro" id="IPR021255">
    <property type="entry name" value="DUF2807"/>
</dbReference>
<sequence length="223" mass="24289">MKTLVKFFVLFITTTLFSQNTIEQEVGEFTELKVYDLIQVELKKSKENKAVISGENKEDVVIVNNDGKLKIKMKLGEAFDGDETKVVLYYTQIDIIDVNEGSKVESSDTIEQFEIDLKAQEGGSIHVPINVKYANIRAVTGGSVTATGSSKKQNVSLLTGGIYNGQSLETQNTDVSISAAGEAYVNASKKVEAKVRAGGNIYIYGDPVEISESKMLGGNITKM</sequence>
<dbReference type="RefSeq" id="WP_167916428.1">
    <property type="nucleotide sequence ID" value="NZ_JAAVJS010000002.1"/>
</dbReference>
<gene>
    <name evidence="2" type="ORF">HC176_01535</name>
</gene>
<evidence type="ECO:0000313" key="2">
    <source>
        <dbReference type="EMBL" id="NJX14169.1"/>
    </source>
</evidence>
<dbReference type="Pfam" id="PF10988">
    <property type="entry name" value="DUF2807"/>
    <property type="match status" value="1"/>
</dbReference>
<organism evidence="2 3">
    <name type="scientific">Tamlana crocina</name>
    <dbReference type="NCBI Taxonomy" id="393006"/>
    <lineage>
        <taxon>Bacteria</taxon>
        <taxon>Pseudomonadati</taxon>
        <taxon>Bacteroidota</taxon>
        <taxon>Flavobacteriia</taxon>
        <taxon>Flavobacteriales</taxon>
        <taxon>Flavobacteriaceae</taxon>
        <taxon>Tamlana</taxon>
    </lineage>
</organism>
<evidence type="ECO:0000259" key="1">
    <source>
        <dbReference type="Pfam" id="PF10988"/>
    </source>
</evidence>
<proteinExistence type="predicted"/>